<proteinExistence type="predicted"/>
<reference evidence="1" key="1">
    <citation type="submission" date="2013-08" db="EMBL/GenBank/DDBJ databases">
        <title>Gene expansion shapes genome architecture in the human pathogen Lichtheimia corymbifera: an evolutionary genomics analysis in the ancient terrestrial Mucorales (Mucoromycotina).</title>
        <authorList>
            <person name="Schwartze V.U."/>
            <person name="Winter S."/>
            <person name="Shelest E."/>
            <person name="Marcet-Houben M."/>
            <person name="Horn F."/>
            <person name="Wehner S."/>
            <person name="Hoffmann K."/>
            <person name="Riege K."/>
            <person name="Sammeth M."/>
            <person name="Nowrousian M."/>
            <person name="Valiante V."/>
            <person name="Linde J."/>
            <person name="Jacobsen I.D."/>
            <person name="Marz M."/>
            <person name="Brakhage A.A."/>
            <person name="Gabaldon T."/>
            <person name="Bocker S."/>
            <person name="Voigt K."/>
        </authorList>
    </citation>
    <scope>NUCLEOTIDE SEQUENCE [LARGE SCALE GENOMIC DNA]</scope>
    <source>
        <strain evidence="1">FSU 9682</strain>
    </source>
</reference>
<organism evidence="1 2">
    <name type="scientific">Lichtheimia corymbifera JMRC:FSU:9682</name>
    <dbReference type="NCBI Taxonomy" id="1263082"/>
    <lineage>
        <taxon>Eukaryota</taxon>
        <taxon>Fungi</taxon>
        <taxon>Fungi incertae sedis</taxon>
        <taxon>Mucoromycota</taxon>
        <taxon>Mucoromycotina</taxon>
        <taxon>Mucoromycetes</taxon>
        <taxon>Mucorales</taxon>
        <taxon>Lichtheimiaceae</taxon>
        <taxon>Lichtheimia</taxon>
    </lineage>
</organism>
<sequence>MINRMGMMMIGQLKFRVTQGANFLVALIRGLPLVVRPPTFDMLPPPAASITINNPVQINQLNQLTTTIHDCIEKLVSAFDARACWFLNSKQLDSALIDANAIIGIAPWSPLGYLHAGNIHVIEKRHQSAVGIYDKGLQHVPKSDPNYHQLMEARAIAKDKIDRHRIDYLSMLPLDIVMCNIIPRIVGGKRLVEVGKDEDHVDQHLPVCRIWRRRITMADGLSFHFNRPTASQQLSDMLPVMRSLIVTLGRFDWVTRFVREGFKFQALKYLNIQCKEWEGKVVAFIKLINISSSFHLTNLQGALGSVINIDIRIPPHAR</sequence>
<dbReference type="OrthoDB" id="2245317at2759"/>
<dbReference type="SUPFAM" id="SSF48452">
    <property type="entry name" value="TPR-like"/>
    <property type="match status" value="1"/>
</dbReference>
<dbReference type="VEuPathDB" id="FungiDB:LCOR_10147.1"/>
<dbReference type="EMBL" id="CBTN010000068">
    <property type="protein sequence ID" value="CDH59324.1"/>
    <property type="molecule type" value="Genomic_DNA"/>
</dbReference>
<protein>
    <submittedName>
        <fullName evidence="1">Uncharacterized protein</fullName>
    </submittedName>
</protein>
<name>A0A068SAK2_9FUNG</name>
<dbReference type="AlphaFoldDB" id="A0A068SAK2"/>
<dbReference type="Proteomes" id="UP000027586">
    <property type="component" value="Unassembled WGS sequence"/>
</dbReference>
<keyword evidence="2" id="KW-1185">Reference proteome</keyword>
<dbReference type="STRING" id="1263082.A0A068SAK2"/>
<dbReference type="InterPro" id="IPR011990">
    <property type="entry name" value="TPR-like_helical_dom_sf"/>
</dbReference>
<gene>
    <name evidence="1" type="ORF">LCOR_10147.1</name>
</gene>
<evidence type="ECO:0000313" key="2">
    <source>
        <dbReference type="Proteomes" id="UP000027586"/>
    </source>
</evidence>
<accession>A0A068SAK2</accession>
<comment type="caution">
    <text evidence="1">The sequence shown here is derived from an EMBL/GenBank/DDBJ whole genome shotgun (WGS) entry which is preliminary data.</text>
</comment>
<dbReference type="Gene3D" id="1.25.40.10">
    <property type="entry name" value="Tetratricopeptide repeat domain"/>
    <property type="match status" value="1"/>
</dbReference>
<evidence type="ECO:0000313" key="1">
    <source>
        <dbReference type="EMBL" id="CDH59324.1"/>
    </source>
</evidence>